<keyword evidence="1" id="KW-0812">Transmembrane</keyword>
<feature type="transmembrane region" description="Helical" evidence="1">
    <location>
        <begin position="36"/>
        <end position="55"/>
    </location>
</feature>
<feature type="transmembrane region" description="Helical" evidence="1">
    <location>
        <begin position="7"/>
        <end position="30"/>
    </location>
</feature>
<dbReference type="AlphaFoldDB" id="A0A6V7REM8"/>
<accession>A0A6V7REM8</accession>
<reference evidence="2 3" key="1">
    <citation type="submission" date="2020-07" db="EMBL/GenBank/DDBJ databases">
        <authorList>
            <person name="Criscuolo A."/>
        </authorList>
    </citation>
    <scope>NUCLEOTIDE SEQUENCE [LARGE SCALE GENOMIC DNA]</scope>
    <source>
        <strain evidence="2">CIP111649</strain>
    </source>
</reference>
<evidence type="ECO:0000256" key="1">
    <source>
        <dbReference type="SAM" id="Phobius"/>
    </source>
</evidence>
<name>A0A6V7REM8_9STAP</name>
<keyword evidence="1" id="KW-0472">Membrane</keyword>
<dbReference type="RefSeq" id="WP_185125432.1">
    <property type="nucleotide sequence ID" value="NZ_CAJEWD010000006.1"/>
</dbReference>
<evidence type="ECO:0000313" key="3">
    <source>
        <dbReference type="Proteomes" id="UP000589351"/>
    </source>
</evidence>
<organism evidence="2 3">
    <name type="scientific">Jeotgalicoccus meleagridis</name>
    <dbReference type="NCBI Taxonomy" id="2759181"/>
    <lineage>
        <taxon>Bacteria</taxon>
        <taxon>Bacillati</taxon>
        <taxon>Bacillota</taxon>
        <taxon>Bacilli</taxon>
        <taxon>Bacillales</taxon>
        <taxon>Staphylococcaceae</taxon>
        <taxon>Jeotgalicoccus</taxon>
    </lineage>
</organism>
<comment type="caution">
    <text evidence="2">The sequence shown here is derived from an EMBL/GenBank/DDBJ whole genome shotgun (WGS) entry which is preliminary data.</text>
</comment>
<feature type="transmembrane region" description="Helical" evidence="1">
    <location>
        <begin position="67"/>
        <end position="87"/>
    </location>
</feature>
<proteinExistence type="predicted"/>
<keyword evidence="3" id="KW-1185">Reference proteome</keyword>
<protein>
    <submittedName>
        <fullName evidence="2">Uncharacterized protein</fullName>
    </submittedName>
</protein>
<dbReference type="EMBL" id="CAJEWD010000006">
    <property type="protein sequence ID" value="CAD2075594.1"/>
    <property type="molecule type" value="Genomic_DNA"/>
</dbReference>
<sequence>MSTQTKYIISVVSGLLLYLIMFIALIYFNFIYYTTGFFAFIIFVFIASIIFRSLAYKNAKENERPDLFYMTFIGSFVVPTLIHVIFFL</sequence>
<keyword evidence="1" id="KW-1133">Transmembrane helix</keyword>
<evidence type="ECO:0000313" key="2">
    <source>
        <dbReference type="EMBL" id="CAD2075594.1"/>
    </source>
</evidence>
<gene>
    <name evidence="2" type="ORF">JEODO184_00905</name>
</gene>
<dbReference type="Proteomes" id="UP000589351">
    <property type="component" value="Unassembled WGS sequence"/>
</dbReference>